<dbReference type="SUPFAM" id="SSF103642">
    <property type="entry name" value="Sec-C motif"/>
    <property type="match status" value="1"/>
</dbReference>
<comment type="caution">
    <text evidence="1">The sequence shown here is derived from an EMBL/GenBank/DDBJ whole genome shotgun (WGS) entry which is preliminary data.</text>
</comment>
<evidence type="ECO:0000313" key="2">
    <source>
        <dbReference type="Proteomes" id="UP001248134"/>
    </source>
</evidence>
<protein>
    <submittedName>
        <fullName evidence="1">SEC-C domain-containing protein</fullName>
    </submittedName>
</protein>
<organism evidence="1 2">
    <name type="scientific">Bacillus pseudomycoides</name>
    <dbReference type="NCBI Taxonomy" id="64104"/>
    <lineage>
        <taxon>Bacteria</taxon>
        <taxon>Bacillati</taxon>
        <taxon>Bacillota</taxon>
        <taxon>Bacilli</taxon>
        <taxon>Bacillales</taxon>
        <taxon>Bacillaceae</taxon>
        <taxon>Bacillus</taxon>
        <taxon>Bacillus cereus group</taxon>
    </lineage>
</organism>
<proteinExistence type="predicted"/>
<dbReference type="Gene3D" id="3.10.450.50">
    <property type="match status" value="1"/>
</dbReference>
<dbReference type="AlphaFoldDB" id="A0AAJ1Z3C2"/>
<accession>A0AAJ1Z3C2</accession>
<dbReference type="RefSeq" id="WP_098114227.1">
    <property type="nucleotide sequence ID" value="NZ_NUCG01000014.1"/>
</dbReference>
<dbReference type="Pfam" id="PF02810">
    <property type="entry name" value="SEC-C"/>
    <property type="match status" value="1"/>
</dbReference>
<sequence>MYERNELCPCGSEKKFKKCCINIIKSHEDVWKQRAIRLSSEINSNQKLVNTYFAVLNHAMKNNWIGACHTISSILYVLLKEQGFNSKLEIGFVTSSKIPKEFCHSWITLDSYIYDVGLYRANDPFQPSPFSYLELSNPIFKGVDIESLNEPNVSFGVASNLESLDNNFKKIVNMSLGRYMDASPVGEYGLWEEVLEIAKEIGLKLVIEDIREKYYEDRFMRVIMSS</sequence>
<reference evidence="1" key="1">
    <citation type="submission" date="2019-07" db="EMBL/GenBank/DDBJ databases">
        <title>Phylogenomic Reclassification of ATCC Bacillus Strains and Various Taxa within the Genus Bacillus.</title>
        <authorList>
            <person name="Riojas M.A."/>
            <person name="Frank A.M."/>
            <person name="Fenn S.L."/>
            <person name="King S.P."/>
            <person name="Brower S.M."/>
            <person name="Hazbon M.H."/>
        </authorList>
    </citation>
    <scope>NUCLEOTIDE SEQUENCE</scope>
    <source>
        <strain evidence="1">NR-12239</strain>
    </source>
</reference>
<dbReference type="EMBL" id="VLYX01000029">
    <property type="protein sequence ID" value="MDR4328322.1"/>
    <property type="molecule type" value="Genomic_DNA"/>
</dbReference>
<name>A0AAJ1Z3C2_9BACI</name>
<dbReference type="InterPro" id="IPR004027">
    <property type="entry name" value="SEC_C_motif"/>
</dbReference>
<evidence type="ECO:0000313" key="1">
    <source>
        <dbReference type="EMBL" id="MDR4328322.1"/>
    </source>
</evidence>
<dbReference type="Proteomes" id="UP001248134">
    <property type="component" value="Unassembled WGS sequence"/>
</dbReference>
<gene>
    <name evidence="1" type="ORF">FOS08_21110</name>
</gene>